<dbReference type="RefSeq" id="WP_068504247.1">
    <property type="nucleotide sequence ID" value="NZ_LWQU01000186.1"/>
</dbReference>
<feature type="transmembrane region" description="Helical" evidence="1">
    <location>
        <begin position="12"/>
        <end position="32"/>
    </location>
</feature>
<evidence type="ECO:0000313" key="3">
    <source>
        <dbReference type="Proteomes" id="UP000078543"/>
    </source>
</evidence>
<dbReference type="Proteomes" id="UP000078543">
    <property type="component" value="Unassembled WGS sequence"/>
</dbReference>
<sequence length="271" mass="29779">MRRYLDTTISERLYALAAVVVLGTFVNLAIWLQTRATQDHAFDTHQIETADLRDAVAIDFWLLKARYFEKEFLIRPDEKYDAEMAGARRSIDTILTSATQDAATDEERAIVAAIGQGSKAYFAAWDGFVADWRALGMAADQGLRRKLADALGQLEQTHHQIVAARPQSEDEAIERALTELLWRAAELGSSASDKAYGATIEAAKNLAAAIAQSRELSTAERERLSQANATVTAALQGAGDLMMKVTGQARAFKDLYAPAKQGLDPHGRRRP</sequence>
<evidence type="ECO:0000256" key="1">
    <source>
        <dbReference type="SAM" id="Phobius"/>
    </source>
</evidence>
<comment type="caution">
    <text evidence="2">The sequence shown here is derived from an EMBL/GenBank/DDBJ whole genome shotgun (WGS) entry which is preliminary data.</text>
</comment>
<gene>
    <name evidence="2" type="ORF">A6A05_16955</name>
</gene>
<dbReference type="STRING" id="1437059.A6A05_16955"/>
<keyword evidence="3" id="KW-1185">Reference proteome</keyword>
<evidence type="ECO:0000313" key="2">
    <source>
        <dbReference type="EMBL" id="OAN45279.1"/>
    </source>
</evidence>
<protein>
    <recommendedName>
        <fullName evidence="4">Chemotaxis methyl-accepting receptor HlyB-like 4HB MCP domain-containing protein</fullName>
    </recommendedName>
</protein>
<name>A0A178M949_9PROT</name>
<keyword evidence="1" id="KW-0472">Membrane</keyword>
<organism evidence="2 3">
    <name type="scientific">Magnetospirillum moscoviense</name>
    <dbReference type="NCBI Taxonomy" id="1437059"/>
    <lineage>
        <taxon>Bacteria</taxon>
        <taxon>Pseudomonadati</taxon>
        <taxon>Pseudomonadota</taxon>
        <taxon>Alphaproteobacteria</taxon>
        <taxon>Rhodospirillales</taxon>
        <taxon>Rhodospirillaceae</taxon>
        <taxon>Magnetospirillum</taxon>
    </lineage>
</organism>
<accession>A0A178M949</accession>
<reference evidence="2 3" key="1">
    <citation type="submission" date="2016-04" db="EMBL/GenBank/DDBJ databases">
        <title>Draft genome sequence of freshwater magnetotactic bacteria Magnetospirillum marisnigri SP-1 and Magnetospirillum moscoviense BB-1.</title>
        <authorList>
            <person name="Koziaeva V."/>
            <person name="Dziuba M.V."/>
            <person name="Ivanov T.M."/>
            <person name="Kuznetsov B."/>
            <person name="Grouzdev D.S."/>
        </authorList>
    </citation>
    <scope>NUCLEOTIDE SEQUENCE [LARGE SCALE GENOMIC DNA]</scope>
    <source>
        <strain evidence="2 3">BB-1</strain>
    </source>
</reference>
<dbReference type="OrthoDB" id="5349256at2"/>
<dbReference type="AlphaFoldDB" id="A0A178M949"/>
<keyword evidence="1" id="KW-0812">Transmembrane</keyword>
<keyword evidence="1" id="KW-1133">Transmembrane helix</keyword>
<proteinExistence type="predicted"/>
<dbReference type="EMBL" id="LWQU01000186">
    <property type="protein sequence ID" value="OAN45279.1"/>
    <property type="molecule type" value="Genomic_DNA"/>
</dbReference>
<evidence type="ECO:0008006" key="4">
    <source>
        <dbReference type="Google" id="ProtNLM"/>
    </source>
</evidence>